<dbReference type="GO" id="GO:0035251">
    <property type="term" value="F:UDP-glucosyltransferase activity"/>
    <property type="evidence" value="ECO:0007669"/>
    <property type="project" value="TreeGrafter"/>
</dbReference>
<dbReference type="Pfam" id="PF00201">
    <property type="entry name" value="UDPGT"/>
    <property type="match status" value="1"/>
</dbReference>
<dbReference type="OrthoDB" id="731962at2759"/>
<reference evidence="7" key="1">
    <citation type="journal article" date="2019" name="Nat. Commun.">
        <title>The genome of broomcorn millet.</title>
        <authorList>
            <person name="Zou C."/>
            <person name="Miki D."/>
            <person name="Li D."/>
            <person name="Tang Q."/>
            <person name="Xiao L."/>
            <person name="Rajput S."/>
            <person name="Deng P."/>
            <person name="Jia W."/>
            <person name="Huang R."/>
            <person name="Zhang M."/>
            <person name="Sun Y."/>
            <person name="Hu J."/>
            <person name="Fu X."/>
            <person name="Schnable P.S."/>
            <person name="Li F."/>
            <person name="Zhang H."/>
            <person name="Feng B."/>
            <person name="Zhu X."/>
            <person name="Liu R."/>
            <person name="Schnable J.C."/>
            <person name="Zhu J.-K."/>
            <person name="Zhang H."/>
        </authorList>
    </citation>
    <scope>NUCLEOTIDE SEQUENCE [LARGE SCALE GENOMIC DNA]</scope>
</reference>
<dbReference type="Proteomes" id="UP000275267">
    <property type="component" value="Unassembled WGS sequence"/>
</dbReference>
<dbReference type="InterPro" id="IPR002213">
    <property type="entry name" value="UDP_glucos_trans"/>
</dbReference>
<name>A0A3L6R864_PANMI</name>
<keyword evidence="2 4" id="KW-0328">Glycosyltransferase</keyword>
<dbReference type="Gene3D" id="3.40.50.2000">
    <property type="entry name" value="Glycogen Phosphorylase B"/>
    <property type="match status" value="2"/>
</dbReference>
<evidence type="ECO:0000313" key="7">
    <source>
        <dbReference type="Proteomes" id="UP000275267"/>
    </source>
</evidence>
<evidence type="ECO:0000256" key="5">
    <source>
        <dbReference type="RuleBase" id="RU362057"/>
    </source>
</evidence>
<evidence type="ECO:0000256" key="2">
    <source>
        <dbReference type="ARBA" id="ARBA00022676"/>
    </source>
</evidence>
<evidence type="ECO:0000313" key="6">
    <source>
        <dbReference type="EMBL" id="RLM98733.1"/>
    </source>
</evidence>
<keyword evidence="7" id="KW-1185">Reference proteome</keyword>
<dbReference type="EC" id="2.4.1.-" evidence="5"/>
<evidence type="ECO:0000256" key="4">
    <source>
        <dbReference type="RuleBase" id="RU003718"/>
    </source>
</evidence>
<dbReference type="STRING" id="4540.A0A3L6R864"/>
<dbReference type="InterPro" id="IPR035595">
    <property type="entry name" value="UDP_glycos_trans_CS"/>
</dbReference>
<dbReference type="AlphaFoldDB" id="A0A3L6R864"/>
<dbReference type="EMBL" id="PQIB02000009">
    <property type="protein sequence ID" value="RLM98733.1"/>
    <property type="molecule type" value="Genomic_DNA"/>
</dbReference>
<dbReference type="PANTHER" id="PTHR48047:SF45">
    <property type="entry name" value="SCOPOLETIN GLUCOSYLTRANSFERASE-LIKE"/>
    <property type="match status" value="1"/>
</dbReference>
<dbReference type="SUPFAM" id="SSF53756">
    <property type="entry name" value="UDP-Glycosyltransferase/glycogen phosphorylase"/>
    <property type="match status" value="1"/>
</dbReference>
<dbReference type="FunFam" id="3.40.50.2000:FF:000785">
    <property type="entry name" value="Glycosyltransferase"/>
    <property type="match status" value="1"/>
</dbReference>
<gene>
    <name evidence="6" type="ORF">C2845_PM06G25240</name>
</gene>
<evidence type="ECO:0000256" key="1">
    <source>
        <dbReference type="ARBA" id="ARBA00009995"/>
    </source>
</evidence>
<dbReference type="PROSITE" id="PS00375">
    <property type="entry name" value="UDPGT"/>
    <property type="match status" value="1"/>
</dbReference>
<proteinExistence type="inferred from homology"/>
<dbReference type="FunFam" id="3.40.50.2000:FF:000063">
    <property type="entry name" value="Glycosyltransferase"/>
    <property type="match status" value="1"/>
</dbReference>
<comment type="similarity">
    <text evidence="1 4">Belongs to the UDP-glycosyltransferase family.</text>
</comment>
<keyword evidence="3 4" id="KW-0808">Transferase</keyword>
<dbReference type="CDD" id="cd03784">
    <property type="entry name" value="GT1_Gtf-like"/>
    <property type="match status" value="1"/>
</dbReference>
<sequence length="500" mass="54654">MASNDEQQPLHVLFFPFVAPGHLIPVADMAALFASHGVKCTILTTPVNAAVIRSAVDRANDAVRGTGAPAIGISTVPFPDVGLPPGVESVVEISLEADRFRLLEAIRLLREPFDRFLADHRPDAVVADSFYPWSTAAAAEHGIPRLSFLGTSMFARACNASLLRSNPLEGLPPDDPDAVVSLPGLPHRVTLRRGQVMDPRKNELEWNYEKLINAADQRSYGEVFNSFAQLEPDYVEHYHTTLGRRVWLVGPAGHASEDLAARGGAGGLAPEAEMCLRWLDEKPDGSVVFISFGTLTRFTAAELWEVARGLQQSGRNFVWVMSESDTDASQWMPEGFAELIDPGEHGFIFWGWAPQRLILNHSAVGGFVTHCGWNSVLEAVSAGVPLVTWPRYGDQFYNEKLILEVLKIGVSVGARFSASKLEDRSEVINGEKIAEGIDRVMGGDEEAEAIRKKAVDLRGKARSAVEKGGSSYDDVEQLITELMARRSSVNDDFYGDQLAC</sequence>
<protein>
    <recommendedName>
        <fullName evidence="5">Glycosyltransferase</fullName>
        <ecNumber evidence="5">2.4.1.-</ecNumber>
    </recommendedName>
</protein>
<dbReference type="PANTHER" id="PTHR48047">
    <property type="entry name" value="GLYCOSYLTRANSFERASE"/>
    <property type="match status" value="1"/>
</dbReference>
<accession>A0A3L6R864</accession>
<organism evidence="6 7">
    <name type="scientific">Panicum miliaceum</name>
    <name type="common">Proso millet</name>
    <name type="synonym">Broomcorn millet</name>
    <dbReference type="NCBI Taxonomy" id="4540"/>
    <lineage>
        <taxon>Eukaryota</taxon>
        <taxon>Viridiplantae</taxon>
        <taxon>Streptophyta</taxon>
        <taxon>Embryophyta</taxon>
        <taxon>Tracheophyta</taxon>
        <taxon>Spermatophyta</taxon>
        <taxon>Magnoliopsida</taxon>
        <taxon>Liliopsida</taxon>
        <taxon>Poales</taxon>
        <taxon>Poaceae</taxon>
        <taxon>PACMAD clade</taxon>
        <taxon>Panicoideae</taxon>
        <taxon>Panicodae</taxon>
        <taxon>Paniceae</taxon>
        <taxon>Panicinae</taxon>
        <taxon>Panicum</taxon>
        <taxon>Panicum sect. Panicum</taxon>
    </lineage>
</organism>
<comment type="caution">
    <text evidence="6">The sequence shown here is derived from an EMBL/GenBank/DDBJ whole genome shotgun (WGS) entry which is preliminary data.</text>
</comment>
<evidence type="ECO:0000256" key="3">
    <source>
        <dbReference type="ARBA" id="ARBA00022679"/>
    </source>
</evidence>